<feature type="domain" description="SRCR" evidence="3">
    <location>
        <begin position="119"/>
        <end position="231"/>
    </location>
</feature>
<proteinExistence type="predicted"/>
<keyword evidence="1 2" id="KW-1015">Disulfide bond</keyword>
<feature type="disulfide bond" evidence="2">
    <location>
        <begin position="68"/>
        <end position="78"/>
    </location>
</feature>
<dbReference type="EMBL" id="JAIWYP010000002">
    <property type="protein sequence ID" value="KAH3861478.1"/>
    <property type="molecule type" value="Genomic_DNA"/>
</dbReference>
<feature type="non-terminal residue" evidence="4">
    <location>
        <position position="1"/>
    </location>
</feature>
<name>A0A9D4RBK2_DREPO</name>
<dbReference type="Proteomes" id="UP000828390">
    <property type="component" value="Unassembled WGS sequence"/>
</dbReference>
<reference evidence="4" key="2">
    <citation type="submission" date="2020-11" db="EMBL/GenBank/DDBJ databases">
        <authorList>
            <person name="McCartney M.A."/>
            <person name="Auch B."/>
            <person name="Kono T."/>
            <person name="Mallez S."/>
            <person name="Becker A."/>
            <person name="Gohl D.M."/>
            <person name="Silverstein K.A.T."/>
            <person name="Koren S."/>
            <person name="Bechman K.B."/>
            <person name="Herman A."/>
            <person name="Abrahante J.E."/>
            <person name="Garbe J."/>
        </authorList>
    </citation>
    <scope>NUCLEOTIDE SEQUENCE</scope>
    <source>
        <strain evidence="4">Duluth1</strain>
        <tissue evidence="4">Whole animal</tissue>
    </source>
</reference>
<protein>
    <recommendedName>
        <fullName evidence="3">SRCR domain-containing protein</fullName>
    </recommendedName>
</protein>
<dbReference type="PROSITE" id="PS50287">
    <property type="entry name" value="SRCR_2"/>
    <property type="match status" value="3"/>
</dbReference>
<comment type="caution">
    <text evidence="2">Lacks conserved residue(s) required for the propagation of feature annotation.</text>
</comment>
<feature type="domain" description="SRCR" evidence="3">
    <location>
        <begin position="5"/>
        <end position="115"/>
    </location>
</feature>
<dbReference type="PANTHER" id="PTHR48071">
    <property type="entry name" value="SRCR DOMAIN-CONTAINING PROTEIN"/>
    <property type="match status" value="1"/>
</dbReference>
<keyword evidence="5" id="KW-1185">Reference proteome</keyword>
<accession>A0A9D4RBK2</accession>
<evidence type="ECO:0000313" key="4">
    <source>
        <dbReference type="EMBL" id="KAH3861478.1"/>
    </source>
</evidence>
<dbReference type="Pfam" id="PF00530">
    <property type="entry name" value="SRCR"/>
    <property type="match status" value="3"/>
</dbReference>
<dbReference type="InterPro" id="IPR001190">
    <property type="entry name" value="SRCR"/>
</dbReference>
<dbReference type="SUPFAM" id="SSF56487">
    <property type="entry name" value="SRCR-like"/>
    <property type="match status" value="3"/>
</dbReference>
<sequence>SQTNVSLKGPDSVSGLVEIYFEGQRYTMCGGTFGVREAAVVCQSLGFKVGIPSVILSTQSALVYQMDCGGHETDISQCEFTTRPWGYNRYPWTPGECSQYSDYTNYNIRAGVKCSNQRVRLVSDVNDYQGRVEFQYLGVWGTVCFDRFTQNDATVICNSGGYSGPRSLIVLRNGFYGHGNGSVFISNLACKGTEPDISECAVGNRTSDEKARWGNPSELCSHVNDVAIQCNTPVRLREGWTIYSGVVEVYIRGVWQRVCKDNFTIQDSKALCKQAGKIDNYNGNITIHNEQFFNIGFNETHVGGFGCLGNEDDLYECGAGKWVWNTQSCPSRQNVALNCLL</sequence>
<evidence type="ECO:0000313" key="5">
    <source>
        <dbReference type="Proteomes" id="UP000828390"/>
    </source>
</evidence>
<gene>
    <name evidence="4" type="ORF">DPMN_024408</name>
</gene>
<dbReference type="PRINTS" id="PR00258">
    <property type="entry name" value="SPERACTRCPTR"/>
</dbReference>
<feature type="disulfide bond" evidence="2">
    <location>
        <begin position="190"/>
        <end position="200"/>
    </location>
</feature>
<feature type="domain" description="SRCR" evidence="3">
    <location>
        <begin position="234"/>
        <end position="340"/>
    </location>
</feature>
<organism evidence="4 5">
    <name type="scientific">Dreissena polymorpha</name>
    <name type="common">Zebra mussel</name>
    <name type="synonym">Mytilus polymorpha</name>
    <dbReference type="NCBI Taxonomy" id="45954"/>
    <lineage>
        <taxon>Eukaryota</taxon>
        <taxon>Metazoa</taxon>
        <taxon>Spiralia</taxon>
        <taxon>Lophotrochozoa</taxon>
        <taxon>Mollusca</taxon>
        <taxon>Bivalvia</taxon>
        <taxon>Autobranchia</taxon>
        <taxon>Heteroconchia</taxon>
        <taxon>Euheterodonta</taxon>
        <taxon>Imparidentia</taxon>
        <taxon>Neoheterodontei</taxon>
        <taxon>Myida</taxon>
        <taxon>Dreissenoidea</taxon>
        <taxon>Dreissenidae</taxon>
        <taxon>Dreissena</taxon>
    </lineage>
</organism>
<comment type="caution">
    <text evidence="4">The sequence shown here is derived from an EMBL/GenBank/DDBJ whole genome shotgun (WGS) entry which is preliminary data.</text>
</comment>
<dbReference type="AlphaFoldDB" id="A0A9D4RBK2"/>
<evidence type="ECO:0000259" key="3">
    <source>
        <dbReference type="PROSITE" id="PS50287"/>
    </source>
</evidence>
<evidence type="ECO:0000256" key="2">
    <source>
        <dbReference type="PROSITE-ProRule" id="PRU00196"/>
    </source>
</evidence>
<dbReference type="InterPro" id="IPR036772">
    <property type="entry name" value="SRCR-like_dom_sf"/>
</dbReference>
<dbReference type="PANTHER" id="PTHR48071:SF18">
    <property type="entry name" value="DELETED IN MALIGNANT BRAIN TUMORS 1 PROTEIN-RELATED"/>
    <property type="match status" value="1"/>
</dbReference>
<dbReference type="Gene3D" id="3.10.250.10">
    <property type="entry name" value="SRCR-like domain"/>
    <property type="match status" value="3"/>
</dbReference>
<dbReference type="GO" id="GO:0016020">
    <property type="term" value="C:membrane"/>
    <property type="evidence" value="ECO:0007669"/>
    <property type="project" value="InterPro"/>
</dbReference>
<reference evidence="4" key="1">
    <citation type="journal article" date="2019" name="bioRxiv">
        <title>The Genome of the Zebra Mussel, Dreissena polymorpha: A Resource for Invasive Species Research.</title>
        <authorList>
            <person name="McCartney M.A."/>
            <person name="Auch B."/>
            <person name="Kono T."/>
            <person name="Mallez S."/>
            <person name="Zhang Y."/>
            <person name="Obille A."/>
            <person name="Becker A."/>
            <person name="Abrahante J.E."/>
            <person name="Garbe J."/>
            <person name="Badalamenti J.P."/>
            <person name="Herman A."/>
            <person name="Mangelson H."/>
            <person name="Liachko I."/>
            <person name="Sullivan S."/>
            <person name="Sone E.D."/>
            <person name="Koren S."/>
            <person name="Silverstein K.A.T."/>
            <person name="Beckman K.B."/>
            <person name="Gohl D.M."/>
        </authorList>
    </citation>
    <scope>NUCLEOTIDE SEQUENCE</scope>
    <source>
        <strain evidence="4">Duluth1</strain>
        <tissue evidence="4">Whole animal</tissue>
    </source>
</reference>
<dbReference type="SMART" id="SM00202">
    <property type="entry name" value="SR"/>
    <property type="match status" value="3"/>
</dbReference>
<feature type="disulfide bond" evidence="2">
    <location>
        <begin position="307"/>
        <end position="317"/>
    </location>
</feature>
<evidence type="ECO:0000256" key="1">
    <source>
        <dbReference type="ARBA" id="ARBA00023157"/>
    </source>
</evidence>